<comment type="caution">
    <text evidence="8">The sequence shown here is derived from an EMBL/GenBank/DDBJ whole genome shotgun (WGS) entry which is preliminary data.</text>
</comment>
<proteinExistence type="inferred from homology"/>
<keyword evidence="4" id="KW-0206">Cytoskeleton</keyword>
<evidence type="ECO:0000259" key="7">
    <source>
        <dbReference type="PROSITE" id="PS50067"/>
    </source>
</evidence>
<keyword evidence="6" id="KW-0175">Coiled coil</keyword>
<keyword evidence="4" id="KW-0963">Cytoplasm</keyword>
<dbReference type="Gene3D" id="3.40.850.10">
    <property type="entry name" value="Kinesin motor domain"/>
    <property type="match status" value="2"/>
</dbReference>
<dbReference type="InterPro" id="IPR027640">
    <property type="entry name" value="Kinesin-like_fam"/>
</dbReference>
<dbReference type="PRINTS" id="PR00380">
    <property type="entry name" value="KINESINHEAVY"/>
</dbReference>
<dbReference type="EMBL" id="JAPWTJ010001919">
    <property type="protein sequence ID" value="KAJ8968863.1"/>
    <property type="molecule type" value="Genomic_DNA"/>
</dbReference>
<feature type="coiled-coil region" evidence="6">
    <location>
        <begin position="402"/>
        <end position="429"/>
    </location>
</feature>
<feature type="domain" description="Kinesin motor" evidence="7">
    <location>
        <begin position="4"/>
        <end position="312"/>
    </location>
</feature>
<keyword evidence="9" id="KW-1185">Reference proteome</keyword>
<dbReference type="InterPro" id="IPR036961">
    <property type="entry name" value="Kinesin_motor_dom_sf"/>
</dbReference>
<dbReference type="PANTHER" id="PTHR24115:SF949">
    <property type="entry name" value="KINESIN-LIKE PROTEIN COSTA"/>
    <property type="match status" value="1"/>
</dbReference>
<evidence type="ECO:0000256" key="5">
    <source>
        <dbReference type="PROSITE-ProRule" id="PRU00283"/>
    </source>
</evidence>
<keyword evidence="2 5" id="KW-0547">Nucleotide-binding</keyword>
<evidence type="ECO:0000313" key="8">
    <source>
        <dbReference type="EMBL" id="KAJ8968863.1"/>
    </source>
</evidence>
<dbReference type="Proteomes" id="UP001162164">
    <property type="component" value="Unassembled WGS sequence"/>
</dbReference>
<evidence type="ECO:0000256" key="3">
    <source>
        <dbReference type="ARBA" id="ARBA00022840"/>
    </source>
</evidence>
<keyword evidence="5" id="KW-0505">Motor protein</keyword>
<feature type="binding site" evidence="5">
    <location>
        <begin position="80"/>
        <end position="87"/>
    </location>
    <ligand>
        <name>ATP</name>
        <dbReference type="ChEBI" id="CHEBI:30616"/>
    </ligand>
</feature>
<evidence type="ECO:0000256" key="1">
    <source>
        <dbReference type="ARBA" id="ARBA00004245"/>
    </source>
</evidence>
<evidence type="ECO:0000256" key="4">
    <source>
        <dbReference type="ARBA" id="ARBA00023212"/>
    </source>
</evidence>
<dbReference type="SMART" id="SM00129">
    <property type="entry name" value="KISc"/>
    <property type="match status" value="1"/>
</dbReference>
<dbReference type="SUPFAM" id="SSF52540">
    <property type="entry name" value="P-loop containing nucleoside triphosphate hydrolases"/>
    <property type="match status" value="1"/>
</dbReference>
<dbReference type="Pfam" id="PF00225">
    <property type="entry name" value="Kinesin"/>
    <property type="match status" value="2"/>
</dbReference>
<gene>
    <name evidence="8" type="ORF">NQ317_016071</name>
</gene>
<evidence type="ECO:0000256" key="6">
    <source>
        <dbReference type="SAM" id="Coils"/>
    </source>
</evidence>
<evidence type="ECO:0000313" key="9">
    <source>
        <dbReference type="Proteomes" id="UP001162164"/>
    </source>
</evidence>
<dbReference type="InterPro" id="IPR027417">
    <property type="entry name" value="P-loop_NTPase"/>
</dbReference>
<comment type="subcellular location">
    <subcellularLocation>
        <location evidence="1">Cytoplasm</location>
        <location evidence="1">Cytoskeleton</location>
    </subcellularLocation>
</comment>
<feature type="coiled-coil region" evidence="6">
    <location>
        <begin position="289"/>
        <end position="354"/>
    </location>
</feature>
<keyword evidence="3 5" id="KW-0067">ATP-binding</keyword>
<dbReference type="PROSITE" id="PS50067">
    <property type="entry name" value="KINESIN_MOTOR_2"/>
    <property type="match status" value="1"/>
</dbReference>
<protein>
    <recommendedName>
        <fullName evidence="7">Kinesin motor domain-containing protein</fullName>
    </recommendedName>
</protein>
<evidence type="ECO:0000256" key="2">
    <source>
        <dbReference type="ARBA" id="ARBA00022741"/>
    </source>
</evidence>
<reference evidence="8" key="1">
    <citation type="journal article" date="2023" name="Insect Mol. Biol.">
        <title>Genome sequencing provides insights into the evolution of gene families encoding plant cell wall-degrading enzymes in longhorned beetles.</title>
        <authorList>
            <person name="Shin N.R."/>
            <person name="Okamura Y."/>
            <person name="Kirsch R."/>
            <person name="Pauchet Y."/>
        </authorList>
    </citation>
    <scope>NUCLEOTIDE SEQUENCE</scope>
    <source>
        <strain evidence="8">MMC_N1</strain>
    </source>
</reference>
<dbReference type="InterPro" id="IPR001752">
    <property type="entry name" value="Kinesin_motor_dom"/>
</dbReference>
<dbReference type="PANTHER" id="PTHR24115">
    <property type="entry name" value="KINESIN-RELATED"/>
    <property type="match status" value="1"/>
</dbReference>
<comment type="similarity">
    <text evidence="5">Belongs to the TRAFAC class myosin-kinesin ATPase superfamily. Kinesin family.</text>
</comment>
<sequence>MEIHIETAIRVCPVEYNNGEILCVQSNNLNNTVQLSNSQVYPVNYALPINCCQNTLYSTVISPLVNFLLEGCDVSVVTIGQAGTGKTYTLFGPGFHFASSESEYGVIPRFIREVFTKTRQYRDRNFSVHITWSQICGENVQDLLGGGCGGSVECADILDVFQLLQLGMSNVAPKCAHTLFTLTLEQHWTVESTIHHRISTASFADLSGSEKLVMYNNGVIQTLPMDPGLQALQRCIMILSDPCLTNFNISQIPYSQSVLTTLLRDSFGGRAKTVVIVMQAQTEKNHFMESKYKTELEEVEEKLKDAESLKNITEDGSRKLMELQTSLKNSKKQLEKIKKYKKKEEKRKLNYENQIREGIMKLKSSKGSTNSTEKNKSNDDLKTVAILLNPGSTNPHENSTNISLSNEDLECLRHEIRNLRKTRDYLLEQKCKIDDKCHNKKLLNDIEERKLLQYEEAIEAIDLAIEYKNEIICGHRPVSERALERVEEQGDKMLMDRLMKLSETEMRVLLHKYFQKVCLSLNKLIIVA</sequence>
<accession>A0ABQ9IXY3</accession>
<organism evidence="8 9">
    <name type="scientific">Molorchus minor</name>
    <dbReference type="NCBI Taxonomy" id="1323400"/>
    <lineage>
        <taxon>Eukaryota</taxon>
        <taxon>Metazoa</taxon>
        <taxon>Ecdysozoa</taxon>
        <taxon>Arthropoda</taxon>
        <taxon>Hexapoda</taxon>
        <taxon>Insecta</taxon>
        <taxon>Pterygota</taxon>
        <taxon>Neoptera</taxon>
        <taxon>Endopterygota</taxon>
        <taxon>Coleoptera</taxon>
        <taxon>Polyphaga</taxon>
        <taxon>Cucujiformia</taxon>
        <taxon>Chrysomeloidea</taxon>
        <taxon>Cerambycidae</taxon>
        <taxon>Lamiinae</taxon>
        <taxon>Monochamini</taxon>
        <taxon>Molorchus</taxon>
    </lineage>
</organism>
<name>A0ABQ9IXY3_9CUCU</name>